<dbReference type="AlphaFoldDB" id="A0AAV1B7U3"/>
<organism evidence="1 2">
    <name type="scientific">Vicia faba</name>
    <name type="common">Broad bean</name>
    <name type="synonym">Faba vulgaris</name>
    <dbReference type="NCBI Taxonomy" id="3906"/>
    <lineage>
        <taxon>Eukaryota</taxon>
        <taxon>Viridiplantae</taxon>
        <taxon>Streptophyta</taxon>
        <taxon>Embryophyta</taxon>
        <taxon>Tracheophyta</taxon>
        <taxon>Spermatophyta</taxon>
        <taxon>Magnoliopsida</taxon>
        <taxon>eudicotyledons</taxon>
        <taxon>Gunneridae</taxon>
        <taxon>Pentapetalae</taxon>
        <taxon>rosids</taxon>
        <taxon>fabids</taxon>
        <taxon>Fabales</taxon>
        <taxon>Fabaceae</taxon>
        <taxon>Papilionoideae</taxon>
        <taxon>50 kb inversion clade</taxon>
        <taxon>NPAAA clade</taxon>
        <taxon>Hologalegina</taxon>
        <taxon>IRL clade</taxon>
        <taxon>Fabeae</taxon>
        <taxon>Vicia</taxon>
    </lineage>
</organism>
<name>A0AAV1B7U3_VICFA</name>
<evidence type="ECO:0000313" key="1">
    <source>
        <dbReference type="EMBL" id="CAI8617454.1"/>
    </source>
</evidence>
<proteinExistence type="predicted"/>
<sequence>MGVCHVLGTGAYLGLPSMIGRKVMIKSVLQEILAYVIRIRWIAWEKLTCTKKEGGLGFRDLRTFIMEMVAKQGWFLMSKLHALVSRIFKARYFPKTSFFDANIGYNPSFIWRGIWKVREVLTLGYRWSIGGGSNIKVMNEPWLRGGEGE</sequence>
<accession>A0AAV1B7U3</accession>
<reference evidence="1 2" key="1">
    <citation type="submission" date="2023-01" db="EMBL/GenBank/DDBJ databases">
        <authorList>
            <person name="Kreplak J."/>
        </authorList>
    </citation>
    <scope>NUCLEOTIDE SEQUENCE [LARGE SCALE GENOMIC DNA]</scope>
</reference>
<evidence type="ECO:0000313" key="2">
    <source>
        <dbReference type="Proteomes" id="UP001157006"/>
    </source>
</evidence>
<dbReference type="EMBL" id="OX451741">
    <property type="protein sequence ID" value="CAI8617454.1"/>
    <property type="molecule type" value="Genomic_DNA"/>
</dbReference>
<protein>
    <submittedName>
        <fullName evidence="1">Uncharacterized protein</fullName>
    </submittedName>
</protein>
<dbReference type="Proteomes" id="UP001157006">
    <property type="component" value="Chromosome 6"/>
</dbReference>
<gene>
    <name evidence="1" type="ORF">VFH_VI077640</name>
</gene>
<keyword evidence="2" id="KW-1185">Reference proteome</keyword>